<dbReference type="EMBL" id="LCRI01000003">
    <property type="protein sequence ID" value="KKW33217.1"/>
    <property type="molecule type" value="Genomic_DNA"/>
</dbReference>
<proteinExistence type="predicted"/>
<accession>A0A0G1ZXS6</accession>
<organism evidence="1 2">
    <name type="scientific">Candidatus Uhrbacteria bacterium GW2011_GWA2_53_10</name>
    <dbReference type="NCBI Taxonomy" id="1618980"/>
    <lineage>
        <taxon>Bacteria</taxon>
        <taxon>Candidatus Uhriibacteriota</taxon>
    </lineage>
</organism>
<protein>
    <submittedName>
        <fullName evidence="1">Uncharacterized protein</fullName>
    </submittedName>
</protein>
<name>A0A0G1ZXS6_9BACT</name>
<evidence type="ECO:0000313" key="1">
    <source>
        <dbReference type="EMBL" id="KKW33217.1"/>
    </source>
</evidence>
<comment type="caution">
    <text evidence="1">The sequence shown here is derived from an EMBL/GenBank/DDBJ whole genome shotgun (WGS) entry which is preliminary data.</text>
</comment>
<sequence length="70" mass="7675">PRKPPLINPIPAARRCDIFAETICVTCLLVDNKNLDSILVFIYPILTFKELPQKTGPSGAPIGAKVDKSR</sequence>
<dbReference type="AlphaFoldDB" id="A0A0G1ZXS6"/>
<evidence type="ECO:0000313" key="2">
    <source>
        <dbReference type="Proteomes" id="UP000034711"/>
    </source>
</evidence>
<gene>
    <name evidence="1" type="ORF">UY77_C0003G0001</name>
</gene>
<dbReference type="Proteomes" id="UP000034711">
    <property type="component" value="Unassembled WGS sequence"/>
</dbReference>
<feature type="non-terminal residue" evidence="1">
    <location>
        <position position="1"/>
    </location>
</feature>
<reference evidence="1 2" key="1">
    <citation type="journal article" date="2015" name="Nature">
        <title>rRNA introns, odd ribosomes, and small enigmatic genomes across a large radiation of phyla.</title>
        <authorList>
            <person name="Brown C.T."/>
            <person name="Hug L.A."/>
            <person name="Thomas B.C."/>
            <person name="Sharon I."/>
            <person name="Castelle C.J."/>
            <person name="Singh A."/>
            <person name="Wilkins M.J."/>
            <person name="Williams K.H."/>
            <person name="Banfield J.F."/>
        </authorList>
    </citation>
    <scope>NUCLEOTIDE SEQUENCE [LARGE SCALE GENOMIC DNA]</scope>
</reference>